<organism evidence="2 3">
    <name type="scientific">Fischerella thermalis JSC-11</name>
    <dbReference type="NCBI Taxonomy" id="741277"/>
    <lineage>
        <taxon>Bacteria</taxon>
        <taxon>Bacillati</taxon>
        <taxon>Cyanobacteriota</taxon>
        <taxon>Cyanophyceae</taxon>
        <taxon>Nostocales</taxon>
        <taxon>Hapalosiphonaceae</taxon>
        <taxon>Fischerella</taxon>
    </lineage>
</organism>
<reference evidence="2 3" key="1">
    <citation type="submission" date="2011-09" db="EMBL/GenBank/DDBJ databases">
        <title>The draft genome of Fischerella sp. JSC-11.</title>
        <authorList>
            <consortium name="US DOE Joint Genome Institute (JGI-PGF)"/>
            <person name="Lucas S."/>
            <person name="Han J."/>
            <person name="Lapidus A."/>
            <person name="Cheng J.-F."/>
            <person name="Goodwin L."/>
            <person name="Pitluck S."/>
            <person name="Peters L."/>
            <person name="Land M.L."/>
            <person name="Hauser L."/>
            <person name="Sarkisova S."/>
            <person name="Bryant D.A."/>
            <person name="Brown I."/>
            <person name="Woyke T.J."/>
        </authorList>
    </citation>
    <scope>NUCLEOTIDE SEQUENCE [LARGE SCALE GENOMIC DNA]</scope>
    <source>
        <strain evidence="2 3">JSC-11</strain>
    </source>
</reference>
<evidence type="ECO:0000313" key="2">
    <source>
        <dbReference type="EMBL" id="EHC08315.1"/>
    </source>
</evidence>
<sequence length="46" mass="5262">HRAEGERVAHRERALEVHLHAGRPVRGDGSHEDAPRDDDKQRHHPA</sequence>
<feature type="region of interest" description="Disordered" evidence="1">
    <location>
        <begin position="1"/>
        <end position="46"/>
    </location>
</feature>
<dbReference type="Proteomes" id="UP000004344">
    <property type="component" value="Unassembled WGS sequence"/>
</dbReference>
<evidence type="ECO:0000313" key="3">
    <source>
        <dbReference type="Proteomes" id="UP000004344"/>
    </source>
</evidence>
<keyword evidence="3" id="KW-1185">Reference proteome</keyword>
<dbReference type="EMBL" id="AGIZ01000034">
    <property type="protein sequence ID" value="EHC08315.1"/>
    <property type="molecule type" value="Genomic_DNA"/>
</dbReference>
<accession>G6G0H9</accession>
<evidence type="ECO:0000256" key="1">
    <source>
        <dbReference type="SAM" id="MobiDB-lite"/>
    </source>
</evidence>
<dbReference type="AlphaFoldDB" id="G6G0H9"/>
<protein>
    <submittedName>
        <fullName evidence="2">Uncharacterized protein</fullName>
    </submittedName>
</protein>
<name>G6G0H9_9CYAN</name>
<proteinExistence type="predicted"/>
<gene>
    <name evidence="2" type="ORF">FJSC11DRAFT_4628</name>
</gene>
<comment type="caution">
    <text evidence="2">The sequence shown here is derived from an EMBL/GenBank/DDBJ whole genome shotgun (WGS) entry which is preliminary data.</text>
</comment>
<feature type="non-terminal residue" evidence="2">
    <location>
        <position position="1"/>
    </location>
</feature>